<evidence type="ECO:0000313" key="3">
    <source>
        <dbReference type="Proteomes" id="UP000716004"/>
    </source>
</evidence>
<dbReference type="Proteomes" id="UP000750197">
    <property type="component" value="Unassembled WGS sequence"/>
</dbReference>
<name>A0A8J8CEU4_9ARCH</name>
<evidence type="ECO:0000313" key="1">
    <source>
        <dbReference type="EMBL" id="MBX8632505.1"/>
    </source>
</evidence>
<accession>A0A8J8CEU4</accession>
<dbReference type="EMBL" id="JAHEAC010000003">
    <property type="protein sequence ID" value="MBX8643291.1"/>
    <property type="molecule type" value="Genomic_DNA"/>
</dbReference>
<reference evidence="1" key="1">
    <citation type="submission" date="2021-04" db="EMBL/GenBank/DDBJ databases">
        <title>Genomic insights into ecological role and evolution of a novel Thermoplasmata order Candidatus Sysuiplasmatales.</title>
        <authorList>
            <person name="Yuan Y."/>
        </authorList>
    </citation>
    <scope>NUCLEOTIDE SEQUENCE</scope>
    <source>
        <strain evidence="2">TUT19-bin139</strain>
        <strain evidence="1">YP2-bin.285</strain>
    </source>
</reference>
<protein>
    <submittedName>
        <fullName evidence="2">DUF2080 family transposase-associated protein</fullName>
    </submittedName>
</protein>
<dbReference type="Proteomes" id="UP000716004">
    <property type="component" value="Unassembled WGS sequence"/>
</dbReference>
<proteinExistence type="predicted"/>
<evidence type="ECO:0000313" key="2">
    <source>
        <dbReference type="EMBL" id="MBX8643291.1"/>
    </source>
</evidence>
<gene>
    <name evidence="1" type="ORF">J9259_08345</name>
    <name evidence="2" type="ORF">KIY12_00960</name>
</gene>
<comment type="caution">
    <text evidence="1">The sequence shown here is derived from an EMBL/GenBank/DDBJ whole genome shotgun (WGS) entry which is preliminary data.</text>
</comment>
<organism evidence="1 3">
    <name type="scientific">Candidatus Sysuiplasma superficiale</name>
    <dbReference type="NCBI Taxonomy" id="2823368"/>
    <lineage>
        <taxon>Archaea</taxon>
        <taxon>Methanobacteriati</taxon>
        <taxon>Thermoplasmatota</taxon>
        <taxon>Thermoplasmata</taxon>
        <taxon>Candidatus Sysuiplasmatales</taxon>
        <taxon>Candidatus Sysuiplasmataceae</taxon>
        <taxon>Candidatus Sysuiplasma</taxon>
    </lineage>
</organism>
<sequence>MKIRRRALTLGCEECEFFGRTVTLIGTSEKSDMLSIYLGRMVQMIIAKNNVEYKDIEQ</sequence>
<dbReference type="AlphaFoldDB" id="A0A8J8CEU4"/>
<dbReference type="EMBL" id="JAGVSJ010000031">
    <property type="protein sequence ID" value="MBX8632505.1"/>
    <property type="molecule type" value="Genomic_DNA"/>
</dbReference>